<organism evidence="1 2">
    <name type="scientific">Chryseobacterium panacisoli</name>
    <dbReference type="NCBI Taxonomy" id="1807141"/>
    <lineage>
        <taxon>Bacteria</taxon>
        <taxon>Pseudomonadati</taxon>
        <taxon>Bacteroidota</taxon>
        <taxon>Flavobacteriia</taxon>
        <taxon>Flavobacteriales</taxon>
        <taxon>Weeksellaceae</taxon>
        <taxon>Chryseobacterium group</taxon>
        <taxon>Chryseobacterium</taxon>
    </lineage>
</organism>
<proteinExistence type="predicted"/>
<name>A0A5D8ZBL9_9FLAO</name>
<dbReference type="AlphaFoldDB" id="A0A5D8ZBL9"/>
<dbReference type="Proteomes" id="UP000323884">
    <property type="component" value="Unassembled WGS sequence"/>
</dbReference>
<comment type="caution">
    <text evidence="1">The sequence shown here is derived from an EMBL/GenBank/DDBJ whole genome shotgun (WGS) entry which is preliminary data.</text>
</comment>
<gene>
    <name evidence="1" type="ORF">FW781_22140</name>
</gene>
<evidence type="ECO:0000313" key="1">
    <source>
        <dbReference type="EMBL" id="TZF92221.1"/>
    </source>
</evidence>
<protein>
    <submittedName>
        <fullName evidence="1">Uncharacterized protein</fullName>
    </submittedName>
</protein>
<dbReference type="RefSeq" id="WP_172625785.1">
    <property type="nucleotide sequence ID" value="NZ_VTRU01000011.1"/>
</dbReference>
<reference evidence="1 2" key="1">
    <citation type="submission" date="2019-08" db="EMBL/GenBank/DDBJ databases">
        <title>Draft genome sequence of Chryseobacterium sp. Gsoil 183.</title>
        <authorList>
            <person name="Im W.-T."/>
        </authorList>
    </citation>
    <scope>NUCLEOTIDE SEQUENCE [LARGE SCALE GENOMIC DNA]</scope>
    <source>
        <strain evidence="1 2">Gsoil 183</strain>
    </source>
</reference>
<accession>A0A5D8ZBL9</accession>
<evidence type="ECO:0000313" key="2">
    <source>
        <dbReference type="Proteomes" id="UP000323884"/>
    </source>
</evidence>
<keyword evidence="2" id="KW-1185">Reference proteome</keyword>
<sequence>MRTDYILTKVRPIKKMFIVENNDYEAFEKLFLEIQDEIDVIQNLIFVNDDDLWTQTSRDFIKRSDPDIILNLSTLDDNKLSMHFGIFSVKPITDHYKISRFGTNLFSFTKLPTIIKRFNKEEDLEFTVLSGSKLENTPESLLACVNYGLFENKTKEQLPLTIFKNVTANFLTKKEDLINSLFATDNKFIQLTTEIGDFGGSGHGSSIYEVNYNKEGLFQGKQKYIFISKQNDFKTISYFWNTRSYYPYSEIAWIPVDYIEDISAVVDKETTFICFDIELERKIKSLYPNSIISKPSGLHFSGRNERWKFFEHSQMISITDNEAVILHPAEKSFSDIGSIGAFVLETRGLRELVYPKRRSVGKLFFPEYHDFAVFENQFQRISELGLSTYVLKVSPLKAEDISELIRLPSFTKVLKHLFEDIGYTIKTTQKSSILEQTINLLGGLGELSIISDKHIFELLITLTPKVRTEKIVKKLLGGASEKITSDNVLEIIAEIREKGAVNFPSVTLTTEDILAKTTVPRDEKKNLLPILQKLYDQRIFLRGKYFQCPSCSSNLWIQIDQIKRINYCIECSNVVNIPIYLNGKQDSDYFRLNQLIVRAVDQGQLATLLLLNAFYQQKYQTFDYQSNLEVYEGENLITDIDLFIKIGKKIGIAECKSTSGFTETQVNELIKIASKMQCDFIAFSTLIDATREEIRDLVAILNKKSLNIPAFIFTNQSLFNPNSNMIQKNFELRHKEDFLNGPIIVS</sequence>
<dbReference type="EMBL" id="VTRU01000011">
    <property type="protein sequence ID" value="TZF92221.1"/>
    <property type="molecule type" value="Genomic_DNA"/>
</dbReference>